<dbReference type="PANTHER" id="PTHR37162">
    <property type="entry name" value="HAT FAMILY DIMERISATION DOMAINCONTAINING PROTEIN-RELATED"/>
    <property type="match status" value="1"/>
</dbReference>
<dbReference type="PANTHER" id="PTHR37162:SF1">
    <property type="entry name" value="BED-TYPE DOMAIN-CONTAINING PROTEIN"/>
    <property type="match status" value="1"/>
</dbReference>
<name>A0A6G0YFT8_APHCR</name>
<evidence type="ECO:0000259" key="1">
    <source>
        <dbReference type="Pfam" id="PF14291"/>
    </source>
</evidence>
<dbReference type="OrthoDB" id="6600419at2759"/>
<evidence type="ECO:0000313" key="3">
    <source>
        <dbReference type="Proteomes" id="UP000478052"/>
    </source>
</evidence>
<proteinExistence type="predicted"/>
<feature type="domain" description="DUF4371" evidence="1">
    <location>
        <begin position="118"/>
        <end position="238"/>
    </location>
</feature>
<feature type="non-terminal residue" evidence="2">
    <location>
        <position position="373"/>
    </location>
</feature>
<dbReference type="SUPFAM" id="SSF53098">
    <property type="entry name" value="Ribonuclease H-like"/>
    <property type="match status" value="1"/>
</dbReference>
<sequence>MKMYFTQYTQKFRDEWLSLFKDWLVKIELNRNKARCRFCKTEVVAKRYDFLQHTKTKKHIEAANGFATSRSMVNYTKPPSLKTSDAEGTLALFIAVHCSILTCNHLGVLCKSKLNDCEAAKNIKLNRRKCTNTITNILSPHFKTSLRTSIGNQPYSILVDESTDISVTKYLGITIMYFNKELGQITSTYLALVEMEACDAVAITIGIKTTLKNKGLDLQKLIGIGTDNASVMVGINNGVYTKLKEDIPTLIHVPYISHSLKLAVSAAASETSPRNIEYMIRETYNWFSHSSLRQAQNKNLFKAINEGHEPLNIVKACDTHWLSIETAVSRILNQWLELKTLFGIAKLKEKCYAAEILHNMFVDDSNLAYLKFL</sequence>
<dbReference type="AlphaFoldDB" id="A0A6G0YFT8"/>
<dbReference type="EMBL" id="VUJU01004221">
    <property type="protein sequence ID" value="KAF0755157.1"/>
    <property type="molecule type" value="Genomic_DNA"/>
</dbReference>
<dbReference type="Pfam" id="PF14291">
    <property type="entry name" value="DUF4371"/>
    <property type="match status" value="1"/>
</dbReference>
<dbReference type="InterPro" id="IPR025398">
    <property type="entry name" value="DUF4371"/>
</dbReference>
<organism evidence="2 3">
    <name type="scientific">Aphis craccivora</name>
    <name type="common">Cowpea aphid</name>
    <dbReference type="NCBI Taxonomy" id="307492"/>
    <lineage>
        <taxon>Eukaryota</taxon>
        <taxon>Metazoa</taxon>
        <taxon>Ecdysozoa</taxon>
        <taxon>Arthropoda</taxon>
        <taxon>Hexapoda</taxon>
        <taxon>Insecta</taxon>
        <taxon>Pterygota</taxon>
        <taxon>Neoptera</taxon>
        <taxon>Paraneoptera</taxon>
        <taxon>Hemiptera</taxon>
        <taxon>Sternorrhyncha</taxon>
        <taxon>Aphidomorpha</taxon>
        <taxon>Aphidoidea</taxon>
        <taxon>Aphididae</taxon>
        <taxon>Aphidini</taxon>
        <taxon>Aphis</taxon>
        <taxon>Aphis</taxon>
    </lineage>
</organism>
<protein>
    <recommendedName>
        <fullName evidence="1">DUF4371 domain-containing protein</fullName>
    </recommendedName>
</protein>
<evidence type="ECO:0000313" key="2">
    <source>
        <dbReference type="EMBL" id="KAF0755157.1"/>
    </source>
</evidence>
<reference evidence="2 3" key="1">
    <citation type="submission" date="2019-08" db="EMBL/GenBank/DDBJ databases">
        <title>Whole genome of Aphis craccivora.</title>
        <authorList>
            <person name="Voronova N.V."/>
            <person name="Shulinski R.S."/>
            <person name="Bandarenka Y.V."/>
            <person name="Zhorov D.G."/>
            <person name="Warner D."/>
        </authorList>
    </citation>
    <scope>NUCLEOTIDE SEQUENCE [LARGE SCALE GENOMIC DNA]</scope>
    <source>
        <strain evidence="2">180601</strain>
        <tissue evidence="2">Whole Body</tissue>
    </source>
</reference>
<dbReference type="Proteomes" id="UP000478052">
    <property type="component" value="Unassembled WGS sequence"/>
</dbReference>
<keyword evidence="3" id="KW-1185">Reference proteome</keyword>
<dbReference type="InterPro" id="IPR012337">
    <property type="entry name" value="RNaseH-like_sf"/>
</dbReference>
<accession>A0A6G0YFT8</accession>
<gene>
    <name evidence="2" type="ORF">FWK35_00011547</name>
</gene>
<comment type="caution">
    <text evidence="2">The sequence shown here is derived from an EMBL/GenBank/DDBJ whole genome shotgun (WGS) entry which is preliminary data.</text>
</comment>